<proteinExistence type="predicted"/>
<dbReference type="EMBL" id="GBXM01053418">
    <property type="protein sequence ID" value="JAH55159.1"/>
    <property type="molecule type" value="Transcribed_RNA"/>
</dbReference>
<reference evidence="1" key="2">
    <citation type="journal article" date="2015" name="Fish Shellfish Immunol.">
        <title>Early steps in the European eel (Anguilla anguilla)-Vibrio vulnificus interaction in the gills: Role of the RtxA13 toxin.</title>
        <authorList>
            <person name="Callol A."/>
            <person name="Pajuelo D."/>
            <person name="Ebbesson L."/>
            <person name="Teles M."/>
            <person name="MacKenzie S."/>
            <person name="Amaro C."/>
        </authorList>
    </citation>
    <scope>NUCLEOTIDE SEQUENCE</scope>
</reference>
<evidence type="ECO:0000313" key="1">
    <source>
        <dbReference type="EMBL" id="JAH55159.1"/>
    </source>
</evidence>
<organism evidence="1">
    <name type="scientific">Anguilla anguilla</name>
    <name type="common">European freshwater eel</name>
    <name type="synonym">Muraena anguilla</name>
    <dbReference type="NCBI Taxonomy" id="7936"/>
    <lineage>
        <taxon>Eukaryota</taxon>
        <taxon>Metazoa</taxon>
        <taxon>Chordata</taxon>
        <taxon>Craniata</taxon>
        <taxon>Vertebrata</taxon>
        <taxon>Euteleostomi</taxon>
        <taxon>Actinopterygii</taxon>
        <taxon>Neopterygii</taxon>
        <taxon>Teleostei</taxon>
        <taxon>Anguilliformes</taxon>
        <taxon>Anguillidae</taxon>
        <taxon>Anguilla</taxon>
    </lineage>
</organism>
<reference evidence="1" key="1">
    <citation type="submission" date="2014-11" db="EMBL/GenBank/DDBJ databases">
        <authorList>
            <person name="Amaro Gonzalez C."/>
        </authorList>
    </citation>
    <scope>NUCLEOTIDE SEQUENCE</scope>
</reference>
<name>A0A0E9TN83_ANGAN</name>
<protein>
    <submittedName>
        <fullName evidence="1">Uncharacterized protein</fullName>
    </submittedName>
</protein>
<accession>A0A0E9TN83</accession>
<sequence>MFLPSFCCRCLYH</sequence>